<evidence type="ECO:0000256" key="4">
    <source>
        <dbReference type="ARBA" id="ARBA00023128"/>
    </source>
</evidence>
<keyword evidence="8" id="KW-1185">Reference proteome</keyword>
<proteinExistence type="inferred from homology"/>
<gene>
    <name evidence="7" type="primary">DML1</name>
    <name evidence="7" type="ORF">TWF696_005127</name>
</gene>
<name>A0AAV9UZS0_9PEZI</name>
<evidence type="ECO:0000313" key="8">
    <source>
        <dbReference type="Proteomes" id="UP001375240"/>
    </source>
</evidence>
<organism evidence="7 8">
    <name type="scientific">Orbilia brochopaga</name>
    <dbReference type="NCBI Taxonomy" id="3140254"/>
    <lineage>
        <taxon>Eukaryota</taxon>
        <taxon>Fungi</taxon>
        <taxon>Dikarya</taxon>
        <taxon>Ascomycota</taxon>
        <taxon>Pezizomycotina</taxon>
        <taxon>Orbiliomycetes</taxon>
        <taxon>Orbiliales</taxon>
        <taxon>Orbiliaceae</taxon>
        <taxon>Orbilia</taxon>
    </lineage>
</organism>
<evidence type="ECO:0000256" key="1">
    <source>
        <dbReference type="ARBA" id="ARBA00003757"/>
    </source>
</evidence>
<evidence type="ECO:0000259" key="5">
    <source>
        <dbReference type="Pfam" id="PF10644"/>
    </source>
</evidence>
<protein>
    <submittedName>
        <fullName evidence="7">MtDNA inheritance, partitioning of the mitochondrial organelle</fullName>
    </submittedName>
</protein>
<dbReference type="PANTHER" id="PTHR13391">
    <property type="entry name" value="MITOCHONDRIAL DISTRIBUTION REGULATOR MISATO"/>
    <property type="match status" value="1"/>
</dbReference>
<dbReference type="InterPro" id="IPR049942">
    <property type="entry name" value="DML1/Misato"/>
</dbReference>
<comment type="caution">
    <text evidence="7">The sequence shown here is derived from an EMBL/GenBank/DDBJ whole genome shotgun (WGS) entry which is preliminary data.</text>
</comment>
<accession>A0AAV9UZS0</accession>
<evidence type="ECO:0000256" key="2">
    <source>
        <dbReference type="ARBA" id="ARBA00004173"/>
    </source>
</evidence>
<dbReference type="GO" id="GO:0005739">
    <property type="term" value="C:mitochondrion"/>
    <property type="evidence" value="ECO:0007669"/>
    <property type="project" value="UniProtKB-SubCell"/>
</dbReference>
<feature type="domain" description="Misato Segment II tubulin-like" evidence="5">
    <location>
        <begin position="2"/>
        <end position="120"/>
    </location>
</feature>
<reference evidence="7 8" key="1">
    <citation type="submission" date="2019-10" db="EMBL/GenBank/DDBJ databases">
        <authorList>
            <person name="Palmer J.M."/>
        </authorList>
    </citation>
    <scope>NUCLEOTIDE SEQUENCE [LARGE SCALE GENOMIC DNA]</scope>
    <source>
        <strain evidence="7 8">TWF696</strain>
    </source>
</reference>
<dbReference type="Gene3D" id="3.40.50.1440">
    <property type="entry name" value="Tubulin/FtsZ, GTPase domain"/>
    <property type="match status" value="1"/>
</dbReference>
<sequence>MHEIITIQLGHFANFVGTHFWNVQESYFTYDESGDPSPVDHDVHFRAGLGVGNIETFTPRVLIYDLKGGFGSLRKINQLYQDDDELAGLKDLDINRLWSGKNETRKTPTVEKNQYQHSLEEGTEPGRPTDDTVRYWSDFNRLYYHPRSSVQFNEYEHANILTPFDSFELGSELFESSDKEEDILDRQFRPFAEECDLMQGLQVLTTIDDGWAGFATRYLSNLRDEYPKCTIWTWALERSAKTTRDRVLSQTATSTRALISMLPLCTTYVPLNVPRPTLRIPSYLKGYDPTSTWRTSALIASALETCILPCRLKAMSSGKQSLAEASTLLNVAGNQQISTLHLATLNNEDANQGTAKGADTSSLSADAVDLSWGGTEKHIFAAYEVVRGGIETRHDSTGRPFNATIGARKSKQYCKLPFPLLSSFPEIYEGATEGDGTALRLATSLKTSSSIIEHLKTSQALVNRIMPSDERETISNGLGELTEAYQEGWGSDEDDFDD</sequence>
<dbReference type="AlphaFoldDB" id="A0AAV9UZS0"/>
<evidence type="ECO:0000259" key="6">
    <source>
        <dbReference type="Pfam" id="PF14881"/>
    </source>
</evidence>
<dbReference type="EMBL" id="JAVHNQ010000003">
    <property type="protein sequence ID" value="KAK6353137.1"/>
    <property type="molecule type" value="Genomic_DNA"/>
</dbReference>
<comment type="similarity">
    <text evidence="3">Belongs to the misato family.</text>
</comment>
<dbReference type="CDD" id="cd06060">
    <property type="entry name" value="misato"/>
    <property type="match status" value="1"/>
</dbReference>
<dbReference type="SUPFAM" id="SSF52490">
    <property type="entry name" value="Tubulin nucleotide-binding domain-like"/>
    <property type="match status" value="1"/>
</dbReference>
<keyword evidence="4" id="KW-0496">Mitochondrion</keyword>
<feature type="domain" description="DML1/Misato tubulin" evidence="6">
    <location>
        <begin position="127"/>
        <end position="312"/>
    </location>
</feature>
<dbReference type="PANTHER" id="PTHR13391:SF0">
    <property type="entry name" value="PROTEIN MISATO HOMOLOG 1"/>
    <property type="match status" value="1"/>
</dbReference>
<dbReference type="Proteomes" id="UP001375240">
    <property type="component" value="Unassembled WGS sequence"/>
</dbReference>
<evidence type="ECO:0000313" key="7">
    <source>
        <dbReference type="EMBL" id="KAK6353137.1"/>
    </source>
</evidence>
<comment type="function">
    <text evidence="1">Involved in the partitioning of the mitochondrial organelle and mitochondrial DNA (mtDNA) inheritance.</text>
</comment>
<dbReference type="GO" id="GO:0007005">
    <property type="term" value="P:mitochondrion organization"/>
    <property type="evidence" value="ECO:0007669"/>
    <property type="project" value="InterPro"/>
</dbReference>
<dbReference type="Pfam" id="PF10644">
    <property type="entry name" value="Misat_Tub_SegII"/>
    <property type="match status" value="1"/>
</dbReference>
<comment type="subcellular location">
    <subcellularLocation>
        <location evidence="2">Mitochondrion</location>
    </subcellularLocation>
</comment>
<dbReference type="InterPro" id="IPR019605">
    <property type="entry name" value="Misato_II_tubulin-like"/>
</dbReference>
<evidence type="ECO:0000256" key="3">
    <source>
        <dbReference type="ARBA" id="ARBA00008507"/>
    </source>
</evidence>
<dbReference type="Pfam" id="PF14881">
    <property type="entry name" value="Tubulin_3"/>
    <property type="match status" value="1"/>
</dbReference>
<dbReference type="InterPro" id="IPR029209">
    <property type="entry name" value="DML1/Misato_tubulin"/>
</dbReference>
<dbReference type="InterPro" id="IPR036525">
    <property type="entry name" value="Tubulin/FtsZ_GTPase_sf"/>
</dbReference>